<dbReference type="STRING" id="1285242.A6A04_06530"/>
<evidence type="ECO:0000256" key="2">
    <source>
        <dbReference type="SAM" id="SignalP"/>
    </source>
</evidence>
<feature type="compositionally biased region" description="Gly residues" evidence="1">
    <location>
        <begin position="55"/>
        <end position="77"/>
    </location>
</feature>
<reference evidence="3 4" key="1">
    <citation type="submission" date="2016-04" db="EMBL/GenBank/DDBJ databases">
        <title>Draft genome sequence of freshwater magnetotactic bacteria Magnetospirillum marisnigri SP-1 and Magnetospirillum moscoviense BB-1.</title>
        <authorList>
            <person name="Koziaeva V."/>
            <person name="Dziuba M.V."/>
            <person name="Ivanov T.M."/>
            <person name="Kuznetsov B."/>
            <person name="Grouzdev D.S."/>
        </authorList>
    </citation>
    <scope>NUCLEOTIDE SEQUENCE [LARGE SCALE GENOMIC DNA]</scope>
    <source>
        <strain evidence="3 4">SP-1</strain>
    </source>
</reference>
<dbReference type="OrthoDB" id="7362632at2"/>
<feature type="signal peptide" evidence="2">
    <location>
        <begin position="1"/>
        <end position="24"/>
    </location>
</feature>
<protein>
    <recommendedName>
        <fullName evidence="5">Lipoprotein</fullName>
    </recommendedName>
</protein>
<gene>
    <name evidence="3" type="ORF">A6A04_06530</name>
</gene>
<dbReference type="AlphaFoldDB" id="A0A178MFC1"/>
<dbReference type="PROSITE" id="PS51257">
    <property type="entry name" value="PROKAR_LIPOPROTEIN"/>
    <property type="match status" value="1"/>
</dbReference>
<sequence>MKTMFKLIAGLGLITIVAACTAQAADPTPAQSWTPGWRHEQMVKAMQDGTFTPGQGFGPGYGRGQGPGYGRGMGGPGFAAAIGPDGKIDPDKLPVGCPMRQAAAK</sequence>
<evidence type="ECO:0008006" key="5">
    <source>
        <dbReference type="Google" id="ProtNLM"/>
    </source>
</evidence>
<keyword evidence="4" id="KW-1185">Reference proteome</keyword>
<proteinExistence type="predicted"/>
<comment type="caution">
    <text evidence="3">The sequence shown here is derived from an EMBL/GenBank/DDBJ whole genome shotgun (WGS) entry which is preliminary data.</text>
</comment>
<name>A0A178MFC1_9PROT</name>
<organism evidence="3 4">
    <name type="scientific">Paramagnetospirillum marisnigri</name>
    <dbReference type="NCBI Taxonomy" id="1285242"/>
    <lineage>
        <taxon>Bacteria</taxon>
        <taxon>Pseudomonadati</taxon>
        <taxon>Pseudomonadota</taxon>
        <taxon>Alphaproteobacteria</taxon>
        <taxon>Rhodospirillales</taxon>
        <taxon>Magnetospirillaceae</taxon>
        <taxon>Paramagnetospirillum</taxon>
    </lineage>
</organism>
<dbReference type="EMBL" id="LWQT01000088">
    <property type="protein sequence ID" value="OAN46788.1"/>
    <property type="molecule type" value="Genomic_DNA"/>
</dbReference>
<accession>A0A178MFC1</accession>
<evidence type="ECO:0000256" key="1">
    <source>
        <dbReference type="SAM" id="MobiDB-lite"/>
    </source>
</evidence>
<dbReference type="Proteomes" id="UP000078428">
    <property type="component" value="Unassembled WGS sequence"/>
</dbReference>
<evidence type="ECO:0000313" key="4">
    <source>
        <dbReference type="Proteomes" id="UP000078428"/>
    </source>
</evidence>
<keyword evidence="2" id="KW-0732">Signal</keyword>
<feature type="chain" id="PRO_5008091912" description="Lipoprotein" evidence="2">
    <location>
        <begin position="25"/>
        <end position="105"/>
    </location>
</feature>
<feature type="region of interest" description="Disordered" evidence="1">
    <location>
        <begin position="48"/>
        <end position="105"/>
    </location>
</feature>
<evidence type="ECO:0000313" key="3">
    <source>
        <dbReference type="EMBL" id="OAN46788.1"/>
    </source>
</evidence>